<accession>A0AAD8NSA9</accession>
<dbReference type="AlphaFoldDB" id="A0AAD8NSA9"/>
<feature type="region of interest" description="Disordered" evidence="1">
    <location>
        <begin position="1"/>
        <end position="20"/>
    </location>
</feature>
<name>A0AAD8NSA9_TARER</name>
<proteinExistence type="predicted"/>
<keyword evidence="3" id="KW-1185">Reference proteome</keyword>
<evidence type="ECO:0000313" key="3">
    <source>
        <dbReference type="Proteomes" id="UP001229421"/>
    </source>
</evidence>
<comment type="caution">
    <text evidence="2">The sequence shown here is derived from an EMBL/GenBank/DDBJ whole genome shotgun (WGS) entry which is preliminary data.</text>
</comment>
<sequence>MNIPESEIVPRSSKLPKEVKRSEEQDVKEVLLELEDPESKILIGSGIQADIEQGLISFLKRRKSTFSWKYEDMTAIDERRIMEIDSGNQLMDPSSS</sequence>
<reference evidence="2" key="1">
    <citation type="journal article" date="2023" name="bioRxiv">
        <title>Improved chromosome-level genome assembly for marigold (Tagetes erecta).</title>
        <authorList>
            <person name="Jiang F."/>
            <person name="Yuan L."/>
            <person name="Wang S."/>
            <person name="Wang H."/>
            <person name="Xu D."/>
            <person name="Wang A."/>
            <person name="Fan W."/>
        </authorList>
    </citation>
    <scope>NUCLEOTIDE SEQUENCE</scope>
    <source>
        <strain evidence="2">WSJ</strain>
        <tissue evidence="2">Leaf</tissue>
    </source>
</reference>
<dbReference type="EMBL" id="JAUHHV010000007">
    <property type="protein sequence ID" value="KAK1419402.1"/>
    <property type="molecule type" value="Genomic_DNA"/>
</dbReference>
<organism evidence="2 3">
    <name type="scientific">Tagetes erecta</name>
    <name type="common">African marigold</name>
    <dbReference type="NCBI Taxonomy" id="13708"/>
    <lineage>
        <taxon>Eukaryota</taxon>
        <taxon>Viridiplantae</taxon>
        <taxon>Streptophyta</taxon>
        <taxon>Embryophyta</taxon>
        <taxon>Tracheophyta</taxon>
        <taxon>Spermatophyta</taxon>
        <taxon>Magnoliopsida</taxon>
        <taxon>eudicotyledons</taxon>
        <taxon>Gunneridae</taxon>
        <taxon>Pentapetalae</taxon>
        <taxon>asterids</taxon>
        <taxon>campanulids</taxon>
        <taxon>Asterales</taxon>
        <taxon>Asteraceae</taxon>
        <taxon>Asteroideae</taxon>
        <taxon>Heliantheae alliance</taxon>
        <taxon>Tageteae</taxon>
        <taxon>Tagetes</taxon>
    </lineage>
</organism>
<dbReference type="Proteomes" id="UP001229421">
    <property type="component" value="Unassembled WGS sequence"/>
</dbReference>
<gene>
    <name evidence="2" type="ORF">QVD17_28569</name>
</gene>
<protein>
    <submittedName>
        <fullName evidence="2">Uncharacterized protein</fullName>
    </submittedName>
</protein>
<evidence type="ECO:0000256" key="1">
    <source>
        <dbReference type="SAM" id="MobiDB-lite"/>
    </source>
</evidence>
<evidence type="ECO:0000313" key="2">
    <source>
        <dbReference type="EMBL" id="KAK1419402.1"/>
    </source>
</evidence>